<feature type="transmembrane region" description="Helical" evidence="1">
    <location>
        <begin position="71"/>
        <end position="104"/>
    </location>
</feature>
<dbReference type="AlphaFoldDB" id="A0A559J012"/>
<protein>
    <submittedName>
        <fullName evidence="2">AzlD domain-containing protein</fullName>
    </submittedName>
</protein>
<dbReference type="EMBL" id="VNJK01000001">
    <property type="protein sequence ID" value="TVX93219.1"/>
    <property type="molecule type" value="Genomic_DNA"/>
</dbReference>
<dbReference type="Pfam" id="PF05437">
    <property type="entry name" value="AzlD"/>
    <property type="match status" value="1"/>
</dbReference>
<evidence type="ECO:0000256" key="1">
    <source>
        <dbReference type="SAM" id="Phobius"/>
    </source>
</evidence>
<evidence type="ECO:0000313" key="2">
    <source>
        <dbReference type="EMBL" id="TVX93219.1"/>
    </source>
</evidence>
<dbReference type="OrthoDB" id="7870017at2"/>
<dbReference type="InterPro" id="IPR008407">
    <property type="entry name" value="Brnchd-chn_aa_trnsp_AzlD"/>
</dbReference>
<gene>
    <name evidence="2" type="ORF">FPZ44_09215</name>
</gene>
<dbReference type="Proteomes" id="UP000318102">
    <property type="component" value="Unassembled WGS sequence"/>
</dbReference>
<organism evidence="2 3">
    <name type="scientific">Paenibacillus agilis</name>
    <dbReference type="NCBI Taxonomy" id="3020863"/>
    <lineage>
        <taxon>Bacteria</taxon>
        <taxon>Bacillati</taxon>
        <taxon>Bacillota</taxon>
        <taxon>Bacilli</taxon>
        <taxon>Bacillales</taxon>
        <taxon>Paenibacillaceae</taxon>
        <taxon>Paenibacillus</taxon>
    </lineage>
</organism>
<comment type="caution">
    <text evidence="2">The sequence shown here is derived from an EMBL/GenBank/DDBJ whole genome shotgun (WGS) entry which is preliminary data.</text>
</comment>
<reference evidence="2 3" key="1">
    <citation type="submission" date="2019-07" db="EMBL/GenBank/DDBJ databases">
        <authorList>
            <person name="Kim J."/>
        </authorList>
    </citation>
    <scope>NUCLEOTIDE SEQUENCE [LARGE SCALE GENOMIC DNA]</scope>
    <source>
        <strain evidence="2 3">N4</strain>
    </source>
</reference>
<proteinExistence type="predicted"/>
<dbReference type="RefSeq" id="WP_144989486.1">
    <property type="nucleotide sequence ID" value="NZ_VNJK01000001.1"/>
</dbReference>
<keyword evidence="1" id="KW-0472">Membrane</keyword>
<evidence type="ECO:0000313" key="3">
    <source>
        <dbReference type="Proteomes" id="UP000318102"/>
    </source>
</evidence>
<name>A0A559J012_9BACL</name>
<keyword evidence="1" id="KW-0812">Transmembrane</keyword>
<feature type="transmembrane region" description="Helical" evidence="1">
    <location>
        <begin position="6"/>
        <end position="29"/>
    </location>
</feature>
<accession>A0A559J012</accession>
<sequence>MSVNITVFWIIIGCALVTLIPRILPFIIVRNIQLPPVAIKWLSFIPVCIFTALVADSLINKEADSLISMDWNVILALIPTILTALYTKSMAITVIVGVVCMAGIRFIM</sequence>
<keyword evidence="1" id="KW-1133">Transmembrane helix</keyword>
<feature type="transmembrane region" description="Helical" evidence="1">
    <location>
        <begin position="41"/>
        <end position="59"/>
    </location>
</feature>
<keyword evidence="3" id="KW-1185">Reference proteome</keyword>